<dbReference type="AlphaFoldDB" id="A0A7W5FRT6"/>
<sequence>MQKHIAVEINKLMMEFSKKLNDSLILVQDGGEPDDFAKYREEVSKLMTIMYLDIMKPIHLCYPDLEPQGLKN</sequence>
<reference evidence="1 2" key="1">
    <citation type="submission" date="2020-08" db="EMBL/GenBank/DDBJ databases">
        <title>Genomic Encyclopedia of Type Strains, Phase III (KMG-III): the genomes of soil and plant-associated and newly described type strains.</title>
        <authorList>
            <person name="Whitman W."/>
        </authorList>
    </citation>
    <scope>NUCLEOTIDE SEQUENCE [LARGE SCALE GENOMIC DNA]</scope>
    <source>
        <strain evidence="1 2">CECT 8897</strain>
    </source>
</reference>
<dbReference type="RefSeq" id="WP_183439037.1">
    <property type="nucleotide sequence ID" value="NZ_JACHXD010000001.1"/>
</dbReference>
<gene>
    <name evidence="1" type="ORF">FHS03_000039</name>
</gene>
<name>A0A7W5FRT6_9BURK</name>
<proteinExistence type="predicted"/>
<comment type="caution">
    <text evidence="1">The sequence shown here is derived from an EMBL/GenBank/DDBJ whole genome shotgun (WGS) entry which is preliminary data.</text>
</comment>
<organism evidence="1 2">
    <name type="scientific">Pseudoduganella violacea</name>
    <dbReference type="NCBI Taxonomy" id="1715466"/>
    <lineage>
        <taxon>Bacteria</taxon>
        <taxon>Pseudomonadati</taxon>
        <taxon>Pseudomonadota</taxon>
        <taxon>Betaproteobacteria</taxon>
        <taxon>Burkholderiales</taxon>
        <taxon>Oxalobacteraceae</taxon>
        <taxon>Telluria group</taxon>
        <taxon>Pseudoduganella</taxon>
    </lineage>
</organism>
<dbReference type="EMBL" id="JACHXD010000001">
    <property type="protein sequence ID" value="MBB3117020.1"/>
    <property type="molecule type" value="Genomic_DNA"/>
</dbReference>
<keyword evidence="2" id="KW-1185">Reference proteome</keyword>
<evidence type="ECO:0000313" key="1">
    <source>
        <dbReference type="EMBL" id="MBB3117020.1"/>
    </source>
</evidence>
<dbReference type="Proteomes" id="UP000541535">
    <property type="component" value="Unassembled WGS sequence"/>
</dbReference>
<accession>A0A7W5FRT6</accession>
<protein>
    <submittedName>
        <fullName evidence="1">Uncharacterized protein</fullName>
    </submittedName>
</protein>
<evidence type="ECO:0000313" key="2">
    <source>
        <dbReference type="Proteomes" id="UP000541535"/>
    </source>
</evidence>